<proteinExistence type="inferred from homology"/>
<name>A0A160TUJ0_9ZZZZ</name>
<reference evidence="2" key="1">
    <citation type="submission" date="2015-10" db="EMBL/GenBank/DDBJ databases">
        <authorList>
            <person name="Gilbert D.G."/>
        </authorList>
    </citation>
    <scope>NUCLEOTIDE SEQUENCE</scope>
</reference>
<accession>A0A160TUJ0</accession>
<dbReference type="EMBL" id="CZRL01000077">
    <property type="protein sequence ID" value="CUS52155.1"/>
    <property type="molecule type" value="Genomic_DNA"/>
</dbReference>
<dbReference type="PANTHER" id="PTHR38036:SF1">
    <property type="entry name" value="UPF0250 PROTEIN YBED"/>
    <property type="match status" value="1"/>
</dbReference>
<gene>
    <name evidence="2" type="ORF">MGWOODY_XGa1126</name>
</gene>
<organism evidence="2">
    <name type="scientific">hydrothermal vent metagenome</name>
    <dbReference type="NCBI Taxonomy" id="652676"/>
    <lineage>
        <taxon>unclassified sequences</taxon>
        <taxon>metagenomes</taxon>
        <taxon>ecological metagenomes</taxon>
    </lineage>
</organism>
<comment type="similarity">
    <text evidence="1">Belongs to the UPF0250 family.</text>
</comment>
<dbReference type="PANTHER" id="PTHR38036">
    <property type="entry name" value="UPF0250 PROTEIN YBED"/>
    <property type="match status" value="1"/>
</dbReference>
<evidence type="ECO:0000256" key="1">
    <source>
        <dbReference type="ARBA" id="ARBA00008460"/>
    </source>
</evidence>
<dbReference type="AlphaFoldDB" id="A0A160TUJ0"/>
<protein>
    <submittedName>
        <fullName evidence="2">Proposed lipoate regulatory protein YbeD</fullName>
    </submittedName>
</protein>
<dbReference type="InterPro" id="IPR027471">
    <property type="entry name" value="YbeD-like_sf"/>
</dbReference>
<dbReference type="Pfam" id="PF04359">
    <property type="entry name" value="DUF493"/>
    <property type="match status" value="1"/>
</dbReference>
<evidence type="ECO:0000313" key="2">
    <source>
        <dbReference type="EMBL" id="CUS52155.1"/>
    </source>
</evidence>
<dbReference type="InterPro" id="IPR007454">
    <property type="entry name" value="UPF0250_YbeD-like"/>
</dbReference>
<dbReference type="Gene3D" id="3.30.70.260">
    <property type="match status" value="1"/>
</dbReference>
<sequence>MGDRHADHVGQGLDLLEFPCRYEIKAMGRCDALFETRVHNIVGRHLGGVPIVQTVARESTGGRYVSVTCTIEAISREQLDSIYLDLHSEVDVLVTL</sequence>
<dbReference type="SUPFAM" id="SSF117991">
    <property type="entry name" value="YbeD/HP0495-like"/>
    <property type="match status" value="1"/>
</dbReference>
<dbReference type="GO" id="GO:0005829">
    <property type="term" value="C:cytosol"/>
    <property type="evidence" value="ECO:0007669"/>
    <property type="project" value="TreeGrafter"/>
</dbReference>